<feature type="transmembrane region" description="Helical" evidence="8">
    <location>
        <begin position="155"/>
        <end position="174"/>
    </location>
</feature>
<protein>
    <submittedName>
        <fullName evidence="11">Putative ATP-binding cassette transporter</fullName>
    </submittedName>
</protein>
<dbReference type="STRING" id="115783.SAMN02745119_02223"/>
<dbReference type="GO" id="GO:0005524">
    <property type="term" value="F:ATP binding"/>
    <property type="evidence" value="ECO:0007669"/>
    <property type="project" value="UniProtKB-KW"/>
</dbReference>
<dbReference type="GO" id="GO:0005886">
    <property type="term" value="C:plasma membrane"/>
    <property type="evidence" value="ECO:0007669"/>
    <property type="project" value="UniProtKB-SubCell"/>
</dbReference>
<dbReference type="GO" id="GO:0140359">
    <property type="term" value="F:ABC-type transporter activity"/>
    <property type="evidence" value="ECO:0007669"/>
    <property type="project" value="InterPro"/>
</dbReference>
<dbReference type="InterPro" id="IPR036640">
    <property type="entry name" value="ABC1_TM_sf"/>
</dbReference>
<evidence type="ECO:0000256" key="3">
    <source>
        <dbReference type="ARBA" id="ARBA00022692"/>
    </source>
</evidence>
<dbReference type="InterPro" id="IPR027417">
    <property type="entry name" value="P-loop_NTPase"/>
</dbReference>
<feature type="domain" description="ABC transporter" evidence="9">
    <location>
        <begin position="361"/>
        <end position="575"/>
    </location>
</feature>
<dbReference type="Proteomes" id="UP000190102">
    <property type="component" value="Unassembled WGS sequence"/>
</dbReference>
<reference evidence="12" key="1">
    <citation type="submission" date="2017-02" db="EMBL/GenBank/DDBJ databases">
        <authorList>
            <person name="Varghese N."/>
            <person name="Submissions S."/>
        </authorList>
    </citation>
    <scope>NUCLEOTIDE SEQUENCE [LARGE SCALE GENOMIC DNA]</scope>
    <source>
        <strain evidence="12">ATCC BAA-34</strain>
    </source>
</reference>
<evidence type="ECO:0000313" key="11">
    <source>
        <dbReference type="EMBL" id="SJZ98517.1"/>
    </source>
</evidence>
<keyword evidence="7 8" id="KW-0472">Membrane</keyword>
<dbReference type="InterPro" id="IPR050835">
    <property type="entry name" value="ABC_transporter_sub-D"/>
</dbReference>
<dbReference type="PROSITE" id="PS50893">
    <property type="entry name" value="ABC_TRANSPORTER_2"/>
    <property type="match status" value="1"/>
</dbReference>
<keyword evidence="12" id="KW-1185">Reference proteome</keyword>
<dbReference type="Pfam" id="PF06472">
    <property type="entry name" value="ABC_membrane_2"/>
    <property type="match status" value="1"/>
</dbReference>
<dbReference type="PROSITE" id="PS00211">
    <property type="entry name" value="ABC_TRANSPORTER_1"/>
    <property type="match status" value="1"/>
</dbReference>
<dbReference type="PROSITE" id="PS50929">
    <property type="entry name" value="ABC_TM1F"/>
    <property type="match status" value="1"/>
</dbReference>
<keyword evidence="2" id="KW-0813">Transport</keyword>
<dbReference type="Gene3D" id="1.20.1560.10">
    <property type="entry name" value="ABC transporter type 1, transmembrane domain"/>
    <property type="match status" value="1"/>
</dbReference>
<feature type="transmembrane region" description="Helical" evidence="8">
    <location>
        <begin position="37"/>
        <end position="59"/>
    </location>
</feature>
<gene>
    <name evidence="11" type="ORF">SAMN02745119_02223</name>
</gene>
<accession>A0A1T4Q4P5</accession>
<sequence>MQEPHATMNIYDLKLWKKIWDISKMYWFSDEKWKARWLLFLLLLLLASVTGINILFNYLGRDLMDALANKNLTQFYRCILLYATGFAVAIPITALYGYIQQKLSINWRRWLTTRFMERYFKNRAYYHISNDPGIDNPDQRIADDIKNLTQNNLSVLLLVLSSLMDFFSFVGILWSISGKLVLVLLFYATIGTIISVLLGKRLLNLNFQQTRRDADFRYGLMHVRDHAESIAFYQGEERENLQVLDRLKAAISNNLLLASWERNLAFFTSGYNYIPQVLPLLVLAPQFFAGQLHLGVMTQAAGAFAMVLTALSLIVTKFAMFSSIAAGAARLESFDTKLDQLVEVQQSSETTGILSKEDSVLALDRVSLQTPDQQHTLIKETSAQVPSGKGLLIAGHSGVGKSSLLRAVAGLWNTGEGQITRPPLHEIFFLPQRPYMILGSLREQLLYPNLDSATSDDGLRAVLDTVNLPNLADRFGGFDAVMGWGTLLSLGEQQRLAFARLLLAKPRYAVLDEATSALDVTNEALLYGYLQQSGTTFVSVGHRPSLISYHNQVLELTGNGGWRLLTAEEYQAVMA</sequence>
<keyword evidence="5 11" id="KW-0067">ATP-binding</keyword>
<dbReference type="AlphaFoldDB" id="A0A1T4Q4P5"/>
<dbReference type="InterPro" id="IPR017871">
    <property type="entry name" value="ABC_transporter-like_CS"/>
</dbReference>
<organism evidence="11 12">
    <name type="scientific">Trichlorobacter thiogenes</name>
    <dbReference type="NCBI Taxonomy" id="115783"/>
    <lineage>
        <taxon>Bacteria</taxon>
        <taxon>Pseudomonadati</taxon>
        <taxon>Thermodesulfobacteriota</taxon>
        <taxon>Desulfuromonadia</taxon>
        <taxon>Geobacterales</taxon>
        <taxon>Geobacteraceae</taxon>
        <taxon>Trichlorobacter</taxon>
    </lineage>
</organism>
<dbReference type="CDD" id="cd03223">
    <property type="entry name" value="ABCD_peroxisomal_ALDP"/>
    <property type="match status" value="1"/>
</dbReference>
<evidence type="ECO:0000313" key="12">
    <source>
        <dbReference type="Proteomes" id="UP000190102"/>
    </source>
</evidence>
<keyword evidence="6 8" id="KW-1133">Transmembrane helix</keyword>
<dbReference type="InterPro" id="IPR011527">
    <property type="entry name" value="ABC1_TM_dom"/>
</dbReference>
<keyword evidence="3 8" id="KW-0812">Transmembrane</keyword>
<dbReference type="Pfam" id="PF00005">
    <property type="entry name" value="ABC_tran"/>
    <property type="match status" value="1"/>
</dbReference>
<evidence type="ECO:0000259" key="9">
    <source>
        <dbReference type="PROSITE" id="PS50893"/>
    </source>
</evidence>
<keyword evidence="4" id="KW-0547">Nucleotide-binding</keyword>
<evidence type="ECO:0000256" key="1">
    <source>
        <dbReference type="ARBA" id="ARBA00004651"/>
    </source>
</evidence>
<dbReference type="PANTHER" id="PTHR11384">
    <property type="entry name" value="ATP-BINDING CASSETTE, SUB-FAMILY D MEMBER"/>
    <property type="match status" value="1"/>
</dbReference>
<dbReference type="SMART" id="SM00382">
    <property type="entry name" value="AAA"/>
    <property type="match status" value="1"/>
</dbReference>
<comment type="subcellular location">
    <subcellularLocation>
        <location evidence="1">Cell membrane</location>
        <topology evidence="1">Multi-pass membrane protein</topology>
    </subcellularLocation>
</comment>
<evidence type="ECO:0000256" key="4">
    <source>
        <dbReference type="ARBA" id="ARBA00022741"/>
    </source>
</evidence>
<evidence type="ECO:0000256" key="7">
    <source>
        <dbReference type="ARBA" id="ARBA00023136"/>
    </source>
</evidence>
<dbReference type="SUPFAM" id="SSF52540">
    <property type="entry name" value="P-loop containing nucleoside triphosphate hydrolases"/>
    <property type="match status" value="1"/>
</dbReference>
<feature type="transmembrane region" description="Helical" evidence="8">
    <location>
        <begin position="79"/>
        <end position="99"/>
    </location>
</feature>
<evidence type="ECO:0000256" key="8">
    <source>
        <dbReference type="SAM" id="Phobius"/>
    </source>
</evidence>
<dbReference type="Gene3D" id="3.40.50.300">
    <property type="entry name" value="P-loop containing nucleotide triphosphate hydrolases"/>
    <property type="match status" value="1"/>
</dbReference>
<dbReference type="PANTHER" id="PTHR11384:SF59">
    <property type="entry name" value="LYSOSOMAL COBALAMIN TRANSPORTER ABCD4"/>
    <property type="match status" value="1"/>
</dbReference>
<feature type="transmembrane region" description="Helical" evidence="8">
    <location>
        <begin position="180"/>
        <end position="199"/>
    </location>
</feature>
<name>A0A1T4Q4P5_9BACT</name>
<feature type="transmembrane region" description="Helical" evidence="8">
    <location>
        <begin position="300"/>
        <end position="320"/>
    </location>
</feature>
<feature type="domain" description="ABC transmembrane type-1" evidence="10">
    <location>
        <begin position="40"/>
        <end position="323"/>
    </location>
</feature>
<evidence type="ECO:0000256" key="2">
    <source>
        <dbReference type="ARBA" id="ARBA00022448"/>
    </source>
</evidence>
<dbReference type="InterPro" id="IPR003593">
    <property type="entry name" value="AAA+_ATPase"/>
</dbReference>
<dbReference type="InterPro" id="IPR003439">
    <property type="entry name" value="ABC_transporter-like_ATP-bd"/>
</dbReference>
<evidence type="ECO:0000256" key="5">
    <source>
        <dbReference type="ARBA" id="ARBA00022840"/>
    </source>
</evidence>
<dbReference type="GO" id="GO:0016887">
    <property type="term" value="F:ATP hydrolysis activity"/>
    <property type="evidence" value="ECO:0007669"/>
    <property type="project" value="InterPro"/>
</dbReference>
<dbReference type="SUPFAM" id="SSF90123">
    <property type="entry name" value="ABC transporter transmembrane region"/>
    <property type="match status" value="1"/>
</dbReference>
<dbReference type="RefSeq" id="WP_208610576.1">
    <property type="nucleotide sequence ID" value="NZ_FUWR01000012.1"/>
</dbReference>
<evidence type="ECO:0000259" key="10">
    <source>
        <dbReference type="PROSITE" id="PS50929"/>
    </source>
</evidence>
<evidence type="ECO:0000256" key="6">
    <source>
        <dbReference type="ARBA" id="ARBA00022989"/>
    </source>
</evidence>
<proteinExistence type="predicted"/>
<dbReference type="EMBL" id="FUWR01000012">
    <property type="protein sequence ID" value="SJZ98517.1"/>
    <property type="molecule type" value="Genomic_DNA"/>
</dbReference>